<keyword evidence="6 13" id="KW-1133">Transmembrane helix</keyword>
<keyword evidence="9" id="KW-0804">Transcription</keyword>
<keyword evidence="4 13" id="KW-0812">Transmembrane</keyword>
<dbReference type="PANTHER" id="PTHR33392">
    <property type="entry name" value="POLYISOPRENYL-TEICHOIC ACID--PEPTIDOGLYCAN TEICHOIC ACID TRANSFERASE TAGU"/>
    <property type="match status" value="1"/>
</dbReference>
<comment type="subcellular location">
    <subcellularLocation>
        <location evidence="1">Cell membrane</location>
        <topology evidence="1">Single-pass type II membrane protein</topology>
    </subcellularLocation>
</comment>
<accession>A0A854WDI1</accession>
<evidence type="ECO:0000256" key="8">
    <source>
        <dbReference type="ARBA" id="ARBA00023136"/>
    </source>
</evidence>
<organism evidence="15 16">
    <name type="scientific">Streptococcus parauberis</name>
    <dbReference type="NCBI Taxonomy" id="1348"/>
    <lineage>
        <taxon>Bacteria</taxon>
        <taxon>Bacillati</taxon>
        <taxon>Bacillota</taxon>
        <taxon>Bacilli</taxon>
        <taxon>Lactobacillales</taxon>
        <taxon>Streptococcaceae</taxon>
        <taxon>Streptococcus</taxon>
    </lineage>
</organism>
<dbReference type="RefSeq" id="WP_096633659.1">
    <property type="nucleotide sequence ID" value="NZ_NSGR01000008.1"/>
</dbReference>
<evidence type="ECO:0000256" key="11">
    <source>
        <dbReference type="ARBA" id="ARBA00040752"/>
    </source>
</evidence>
<feature type="region of interest" description="Disordered" evidence="12">
    <location>
        <begin position="72"/>
        <end position="126"/>
    </location>
</feature>
<evidence type="ECO:0000256" key="7">
    <source>
        <dbReference type="ARBA" id="ARBA00023015"/>
    </source>
</evidence>
<dbReference type="NCBIfam" id="TIGR00350">
    <property type="entry name" value="lytR_cpsA_psr"/>
    <property type="match status" value="1"/>
</dbReference>
<dbReference type="InterPro" id="IPR050922">
    <property type="entry name" value="LytR/CpsA/Psr_CW_biosynth"/>
</dbReference>
<name>A0A854WDI1_9STRE</name>
<feature type="transmembrane region" description="Helical" evidence="13">
    <location>
        <begin position="197"/>
        <end position="217"/>
    </location>
</feature>
<comment type="similarity">
    <text evidence="2">Belongs to the LytR/CpsA/Psr (LCP) family.</text>
</comment>
<comment type="function">
    <text evidence="10">Involved in SarA attenuation. Affects resistance to oxacillin and teicoplanin, as well as the synthesis of virulence factors.</text>
</comment>
<evidence type="ECO:0000256" key="4">
    <source>
        <dbReference type="ARBA" id="ARBA00022692"/>
    </source>
</evidence>
<evidence type="ECO:0000256" key="13">
    <source>
        <dbReference type="SAM" id="Phobius"/>
    </source>
</evidence>
<evidence type="ECO:0000259" key="14">
    <source>
        <dbReference type="Pfam" id="PF03816"/>
    </source>
</evidence>
<evidence type="ECO:0000256" key="3">
    <source>
        <dbReference type="ARBA" id="ARBA00022475"/>
    </source>
</evidence>
<dbReference type="Pfam" id="PF03816">
    <property type="entry name" value="LytR_cpsA_psr"/>
    <property type="match status" value="1"/>
</dbReference>
<dbReference type="Proteomes" id="UP000217465">
    <property type="component" value="Unassembled WGS sequence"/>
</dbReference>
<keyword evidence="5" id="KW-0735">Signal-anchor</keyword>
<evidence type="ECO:0000256" key="9">
    <source>
        <dbReference type="ARBA" id="ARBA00023163"/>
    </source>
</evidence>
<dbReference type="InterPro" id="IPR004474">
    <property type="entry name" value="LytR_CpsA_psr"/>
</dbReference>
<keyword evidence="7" id="KW-0805">Transcription regulation</keyword>
<evidence type="ECO:0000256" key="2">
    <source>
        <dbReference type="ARBA" id="ARBA00006068"/>
    </source>
</evidence>
<evidence type="ECO:0000313" key="16">
    <source>
        <dbReference type="Proteomes" id="UP000217465"/>
    </source>
</evidence>
<feature type="domain" description="Cell envelope-related transcriptional attenuator" evidence="14">
    <location>
        <begin position="266"/>
        <end position="441"/>
    </location>
</feature>
<dbReference type="GO" id="GO:0005886">
    <property type="term" value="C:plasma membrane"/>
    <property type="evidence" value="ECO:0007669"/>
    <property type="project" value="UniProtKB-SubCell"/>
</dbReference>
<evidence type="ECO:0000256" key="6">
    <source>
        <dbReference type="ARBA" id="ARBA00022989"/>
    </source>
</evidence>
<dbReference type="PANTHER" id="PTHR33392:SF8">
    <property type="entry name" value="REGULATORY PROTEIN MSRR"/>
    <property type="match status" value="1"/>
</dbReference>
<evidence type="ECO:0000256" key="12">
    <source>
        <dbReference type="SAM" id="MobiDB-lite"/>
    </source>
</evidence>
<dbReference type="EMBL" id="NSGR01000008">
    <property type="protein sequence ID" value="PCH12645.1"/>
    <property type="molecule type" value="Genomic_DNA"/>
</dbReference>
<dbReference type="AlphaFoldDB" id="A0A854WDI1"/>
<proteinExistence type="inferred from homology"/>
<keyword evidence="8 13" id="KW-0472">Membrane</keyword>
<reference evidence="15 16" key="1">
    <citation type="submission" date="2016-06" db="EMBL/GenBank/DDBJ databases">
        <authorList>
            <person name="Haines A.N."/>
            <person name="Council K.R."/>
        </authorList>
    </citation>
    <scope>NUCLEOTIDE SEQUENCE [LARGE SCALE GENOMIC DNA]</scope>
    <source>
        <strain evidence="15 16">SP158-29</strain>
    </source>
</reference>
<evidence type="ECO:0000313" key="15">
    <source>
        <dbReference type="EMBL" id="PCH12645.1"/>
    </source>
</evidence>
<evidence type="ECO:0000256" key="10">
    <source>
        <dbReference type="ARBA" id="ARBA00037178"/>
    </source>
</evidence>
<evidence type="ECO:0000256" key="1">
    <source>
        <dbReference type="ARBA" id="ARBA00004401"/>
    </source>
</evidence>
<comment type="caution">
    <text evidence="15">The sequence shown here is derived from an EMBL/GenBank/DDBJ whole genome shotgun (WGS) entry which is preliminary data.</text>
</comment>
<sequence>MTKSGNGGLSHHEELRYYYLLRNLNYLSENENREFRYLKSKLEAGTPTFETQFRHGRHDYPEYVVDPDPLPYSQNPVPNHEWPEESFQTETLSNGLPVYPKDKPLSRRKRSSRNYQEAINRDNHQDFGQVEAQDTYAVPFYQETIASTDYYSNSGYQDQYDNNDSFQSSFADDVSPYQDSNVKRPKRKITKKNLKRYFKWLLWFIIFLILGIVFMFFKGMLDISGNKQNYKPAVSETFNGVDTKDGTNILVLGSDKRVTQGSTEARTDTIMVVNVGNKDKKVKIASFMRDTLVNIPGYSYNDYTYDMKLNSSFNLGEQDNHKGADLVRKTLKANYDIDCKYYVMVDFETFAEAIDTLFPGGVKIDAKFATVDGEAVPSVKVPDDLRMKDGVVPQQTIKVGEQKMDGRTLLNYARFRKDDDGDYGRTVRQQQVMAAIMSQVKNPARLFTGSAAIGKIYALTSTNVSFPFVAQKGLSVMSNGKGVEHVTVPENGDWIDEYDMYGGQALQVDFVKYQKQLKRMGLR</sequence>
<evidence type="ECO:0000256" key="5">
    <source>
        <dbReference type="ARBA" id="ARBA00022968"/>
    </source>
</evidence>
<keyword evidence="3" id="KW-1003">Cell membrane</keyword>
<protein>
    <recommendedName>
        <fullName evidence="11">Regulatory protein MsrR</fullName>
    </recommendedName>
</protein>
<gene>
    <name evidence="15" type="primary">msrR</name>
    <name evidence="15" type="ORF">A9Y57_01364</name>
</gene>
<dbReference type="Gene3D" id="3.40.630.190">
    <property type="entry name" value="LCP protein"/>
    <property type="match status" value="1"/>
</dbReference>